<keyword evidence="8" id="KW-0539">Nucleus</keyword>
<dbReference type="SUPFAM" id="SSF57716">
    <property type="entry name" value="Glucocorticoid receptor-like (DNA-binding domain)"/>
    <property type="match status" value="1"/>
</dbReference>
<dbReference type="SMART" id="SM00355">
    <property type="entry name" value="ZnF_C2H2"/>
    <property type="match status" value="9"/>
</dbReference>
<keyword evidence="5 10" id="KW-0862">Zinc</keyword>
<evidence type="ECO:0000256" key="9">
    <source>
        <dbReference type="PROSITE-ProRule" id="PRU00042"/>
    </source>
</evidence>
<feature type="binding site" evidence="10">
    <location>
        <position position="16"/>
    </location>
    <ligand>
        <name>Zn(2+)</name>
        <dbReference type="ChEBI" id="CHEBI:29105"/>
    </ligand>
</feature>
<dbReference type="PROSITE" id="PS00028">
    <property type="entry name" value="ZINC_FINGER_C2H2_1"/>
    <property type="match status" value="7"/>
</dbReference>
<feature type="domain" description="C2H2-type" evidence="11">
    <location>
        <begin position="453"/>
        <end position="480"/>
    </location>
</feature>
<keyword evidence="2 10" id="KW-0479">Metal-binding</keyword>
<dbReference type="PANTHER" id="PTHR24393:SF34">
    <property type="entry name" value="PR_SET DOMAIN 13"/>
    <property type="match status" value="1"/>
</dbReference>
<evidence type="ECO:0000259" key="11">
    <source>
        <dbReference type="PROSITE" id="PS50157"/>
    </source>
</evidence>
<keyword evidence="6" id="KW-0805">Transcription regulation</keyword>
<feature type="domain" description="C2H2-type" evidence="11">
    <location>
        <begin position="226"/>
        <end position="254"/>
    </location>
</feature>
<dbReference type="PROSITE" id="PS51915">
    <property type="entry name" value="ZAD"/>
    <property type="match status" value="1"/>
</dbReference>
<dbReference type="PANTHER" id="PTHR24393">
    <property type="entry name" value="ZINC FINGER PROTEIN"/>
    <property type="match status" value="1"/>
</dbReference>
<feature type="binding site" evidence="10">
    <location>
        <position position="70"/>
    </location>
    <ligand>
        <name>Zn(2+)</name>
        <dbReference type="ChEBI" id="CHEBI:29105"/>
    </ligand>
</feature>
<dbReference type="AlphaFoldDB" id="A0AAU9VDP4"/>
<comment type="subcellular location">
    <subcellularLocation>
        <location evidence="1">Nucleus</location>
    </subcellularLocation>
</comment>
<feature type="domain" description="C2H2-type" evidence="11">
    <location>
        <begin position="425"/>
        <end position="453"/>
    </location>
</feature>
<comment type="caution">
    <text evidence="13">The sequence shown here is derived from an EMBL/GenBank/DDBJ whole genome shotgun (WGS) entry which is preliminary data.</text>
</comment>
<dbReference type="Gene3D" id="3.40.1800.20">
    <property type="match status" value="1"/>
</dbReference>
<dbReference type="Pfam" id="PF13912">
    <property type="entry name" value="zf-C2H2_6"/>
    <property type="match status" value="1"/>
</dbReference>
<evidence type="ECO:0000256" key="8">
    <source>
        <dbReference type="ARBA" id="ARBA00023242"/>
    </source>
</evidence>
<dbReference type="Pfam" id="PF07776">
    <property type="entry name" value="zf-AD"/>
    <property type="match status" value="1"/>
</dbReference>
<evidence type="ECO:0000256" key="4">
    <source>
        <dbReference type="ARBA" id="ARBA00022771"/>
    </source>
</evidence>
<evidence type="ECO:0000256" key="3">
    <source>
        <dbReference type="ARBA" id="ARBA00022737"/>
    </source>
</evidence>
<dbReference type="GO" id="GO:0000978">
    <property type="term" value="F:RNA polymerase II cis-regulatory region sequence-specific DNA binding"/>
    <property type="evidence" value="ECO:0007669"/>
    <property type="project" value="TreeGrafter"/>
</dbReference>
<dbReference type="PROSITE" id="PS50157">
    <property type="entry name" value="ZINC_FINGER_C2H2_2"/>
    <property type="match status" value="7"/>
</dbReference>
<keyword evidence="14" id="KW-1185">Reference proteome</keyword>
<feature type="domain" description="C2H2-type" evidence="11">
    <location>
        <begin position="481"/>
        <end position="508"/>
    </location>
</feature>
<protein>
    <submittedName>
        <fullName evidence="13">Uncharacterized protein</fullName>
    </submittedName>
</protein>
<evidence type="ECO:0000256" key="7">
    <source>
        <dbReference type="ARBA" id="ARBA00023163"/>
    </source>
</evidence>
<dbReference type="InterPro" id="IPR013087">
    <property type="entry name" value="Znf_C2H2_type"/>
</dbReference>
<feature type="domain" description="ZAD" evidence="12">
    <location>
        <begin position="14"/>
        <end position="94"/>
    </location>
</feature>
<evidence type="ECO:0000256" key="1">
    <source>
        <dbReference type="ARBA" id="ARBA00004123"/>
    </source>
</evidence>
<reference evidence="13" key="1">
    <citation type="submission" date="2022-03" db="EMBL/GenBank/DDBJ databases">
        <authorList>
            <person name="Tunstrom K."/>
        </authorList>
    </citation>
    <scope>NUCLEOTIDE SEQUENCE</scope>
</reference>
<evidence type="ECO:0000259" key="12">
    <source>
        <dbReference type="PROSITE" id="PS51915"/>
    </source>
</evidence>
<evidence type="ECO:0000256" key="2">
    <source>
        <dbReference type="ARBA" id="ARBA00022723"/>
    </source>
</evidence>
<evidence type="ECO:0000313" key="13">
    <source>
        <dbReference type="EMBL" id="CAH2108946.1"/>
    </source>
</evidence>
<dbReference type="InterPro" id="IPR012934">
    <property type="entry name" value="Znf_AD"/>
</dbReference>
<dbReference type="SUPFAM" id="SSF57667">
    <property type="entry name" value="beta-beta-alpha zinc fingers"/>
    <property type="match status" value="5"/>
</dbReference>
<feature type="binding site" evidence="10">
    <location>
        <position position="19"/>
    </location>
    <ligand>
        <name>Zn(2+)</name>
        <dbReference type="ChEBI" id="CHEBI:29105"/>
    </ligand>
</feature>
<dbReference type="EMBL" id="CAKOGL010000044">
    <property type="protein sequence ID" value="CAH2108946.1"/>
    <property type="molecule type" value="Genomic_DNA"/>
</dbReference>
<evidence type="ECO:0000313" key="14">
    <source>
        <dbReference type="Proteomes" id="UP001153954"/>
    </source>
</evidence>
<dbReference type="FunFam" id="3.30.160.60:FF:000446">
    <property type="entry name" value="Zinc finger protein"/>
    <property type="match status" value="1"/>
</dbReference>
<dbReference type="Proteomes" id="UP001153954">
    <property type="component" value="Unassembled WGS sequence"/>
</dbReference>
<evidence type="ECO:0000256" key="5">
    <source>
        <dbReference type="ARBA" id="ARBA00022833"/>
    </source>
</evidence>
<accession>A0AAU9VDP4</accession>
<keyword evidence="3" id="KW-0677">Repeat</keyword>
<dbReference type="FunFam" id="3.30.160.60:FF:001289">
    <property type="entry name" value="Zinc finger protein 574"/>
    <property type="match status" value="1"/>
</dbReference>
<dbReference type="GO" id="GO:0005634">
    <property type="term" value="C:nucleus"/>
    <property type="evidence" value="ECO:0007669"/>
    <property type="project" value="UniProtKB-SubCell"/>
</dbReference>
<organism evidence="13 14">
    <name type="scientific">Euphydryas editha</name>
    <name type="common">Edith's checkerspot</name>
    <dbReference type="NCBI Taxonomy" id="104508"/>
    <lineage>
        <taxon>Eukaryota</taxon>
        <taxon>Metazoa</taxon>
        <taxon>Ecdysozoa</taxon>
        <taxon>Arthropoda</taxon>
        <taxon>Hexapoda</taxon>
        <taxon>Insecta</taxon>
        <taxon>Pterygota</taxon>
        <taxon>Neoptera</taxon>
        <taxon>Endopterygota</taxon>
        <taxon>Lepidoptera</taxon>
        <taxon>Glossata</taxon>
        <taxon>Ditrysia</taxon>
        <taxon>Papilionoidea</taxon>
        <taxon>Nymphalidae</taxon>
        <taxon>Nymphalinae</taxon>
        <taxon>Euphydryas</taxon>
    </lineage>
</organism>
<feature type="domain" description="C2H2-type" evidence="11">
    <location>
        <begin position="341"/>
        <end position="363"/>
    </location>
</feature>
<dbReference type="Pfam" id="PF00096">
    <property type="entry name" value="zf-C2H2"/>
    <property type="match status" value="3"/>
</dbReference>
<gene>
    <name evidence="13" type="ORF">EEDITHA_LOCUS22837</name>
</gene>
<dbReference type="Gene3D" id="3.30.160.60">
    <property type="entry name" value="Classic Zinc Finger"/>
    <property type="match status" value="4"/>
</dbReference>
<feature type="domain" description="C2H2-type" evidence="11">
    <location>
        <begin position="368"/>
        <end position="396"/>
    </location>
</feature>
<dbReference type="InterPro" id="IPR036236">
    <property type="entry name" value="Znf_C2H2_sf"/>
</dbReference>
<evidence type="ECO:0000256" key="10">
    <source>
        <dbReference type="PROSITE-ProRule" id="PRU01263"/>
    </source>
</evidence>
<name>A0AAU9VDP4_EUPED</name>
<proteinExistence type="predicted"/>
<feature type="domain" description="C2H2-type" evidence="11">
    <location>
        <begin position="315"/>
        <end position="337"/>
    </location>
</feature>
<feature type="binding site" evidence="10">
    <location>
        <position position="67"/>
    </location>
    <ligand>
        <name>Zn(2+)</name>
        <dbReference type="ChEBI" id="CHEBI:29105"/>
    </ligand>
</feature>
<keyword evidence="4 9" id="KW-0863">Zinc-finger</keyword>
<dbReference type="GO" id="GO:0001228">
    <property type="term" value="F:DNA-binding transcription activator activity, RNA polymerase II-specific"/>
    <property type="evidence" value="ECO:0007669"/>
    <property type="project" value="TreeGrafter"/>
</dbReference>
<evidence type="ECO:0000256" key="6">
    <source>
        <dbReference type="ARBA" id="ARBA00023015"/>
    </source>
</evidence>
<dbReference type="GO" id="GO:0008270">
    <property type="term" value="F:zinc ion binding"/>
    <property type="evidence" value="ECO:0007669"/>
    <property type="project" value="UniProtKB-UniRule"/>
</dbReference>
<sequence>MAFDVVSDWISQPNVCRCCLSASGVWDVTAVYITDTGTKEVFADVLRNYLGITLSHMNDLGVSKLVCEICLNQLRSTSNFHKQVLQADLWFSQYFDNRKGINNKLNVDNSIKNRKKTVYEKKLRGKHTNSDNDYDSDTPIAKIKHSLYENYGFVNSNSDGLDNCEVKENILKQCDEKFKILKIERSAEKRRNNIKQLSERRRVILTCGTVLQETTACPFRHHKSWFQCFFCSKDFMEIDSLRNHTLQSHPDIEAEIKKIKRYPRSLQIDISNLECRSCHLNLTDVENMKRHLVEKHNKVIYKECIADFKVNTSPYTCHLCKREFHVFRTLTTHLNEHYANCICDVCGKSFLNSKRLKVHKRTHENGSYPCNECGKVLKTKTSKANHMESAHSKRTIKCQICFKPMKHYNDRIKHMSEIHNITHKFKCPICGREYNIKHYLATHIRQTHGHKNKKCIECGMAFITNHGLKKHMSKHTGERPFSCSICCKSYARSYTLREHMRSHENDKHDGKS</sequence>
<dbReference type="SMART" id="SM00868">
    <property type="entry name" value="zf-AD"/>
    <property type="match status" value="1"/>
</dbReference>
<keyword evidence="7" id="KW-0804">Transcription</keyword>